<sequence length="171" mass="18500">MMPTQPAATPAPINDIVGPVWIFPYPVWGVIGAGVLLLVLLGVAVWFLRRKPGPRILTAKQRALNAIAAFRAKGAEADAYEFGVKVSDALRTYIRDQYGVDAVTRTSVEFLDVIRTNAVFSANEKAAISEFLESVDLLKFARQTAGVEQITELLDIAERVVNGQEAAGASK</sequence>
<protein>
    <recommendedName>
        <fullName evidence="4">DUF4381 domain-containing protein</fullName>
    </recommendedName>
</protein>
<dbReference type="AlphaFoldDB" id="A0A146G9E5"/>
<dbReference type="Pfam" id="PF14316">
    <property type="entry name" value="DUF4381"/>
    <property type="match status" value="1"/>
</dbReference>
<feature type="transmembrane region" description="Helical" evidence="1">
    <location>
        <begin position="27"/>
        <end position="48"/>
    </location>
</feature>
<organism evidence="2 3">
    <name type="scientific">Terrimicrobium sacchariphilum</name>
    <dbReference type="NCBI Taxonomy" id="690879"/>
    <lineage>
        <taxon>Bacteria</taxon>
        <taxon>Pseudomonadati</taxon>
        <taxon>Verrucomicrobiota</taxon>
        <taxon>Terrimicrobiia</taxon>
        <taxon>Terrimicrobiales</taxon>
        <taxon>Terrimicrobiaceae</taxon>
        <taxon>Terrimicrobium</taxon>
    </lineage>
</organism>
<accession>A0A146G9E5</accession>
<proteinExistence type="predicted"/>
<evidence type="ECO:0008006" key="4">
    <source>
        <dbReference type="Google" id="ProtNLM"/>
    </source>
</evidence>
<dbReference type="InterPro" id="IPR025489">
    <property type="entry name" value="DUF4381"/>
</dbReference>
<evidence type="ECO:0000256" key="1">
    <source>
        <dbReference type="SAM" id="Phobius"/>
    </source>
</evidence>
<keyword evidence="3" id="KW-1185">Reference proteome</keyword>
<dbReference type="RefSeq" id="WP_075079187.1">
    <property type="nucleotide sequence ID" value="NZ_BDCO01000002.1"/>
</dbReference>
<keyword evidence="1" id="KW-0472">Membrane</keyword>
<name>A0A146G9E5_TERSA</name>
<dbReference type="OrthoDB" id="260093at2"/>
<dbReference type="InParanoid" id="A0A146G9E5"/>
<comment type="caution">
    <text evidence="2">The sequence shown here is derived from an EMBL/GenBank/DDBJ whole genome shotgun (WGS) entry which is preliminary data.</text>
</comment>
<evidence type="ECO:0000313" key="3">
    <source>
        <dbReference type="Proteomes" id="UP000076023"/>
    </source>
</evidence>
<dbReference type="STRING" id="690879.TSACC_21874"/>
<reference evidence="3" key="1">
    <citation type="journal article" date="2017" name="Genome Announc.">
        <title>Draft Genome Sequence of Terrimicrobium sacchariphilum NM-5T, a Facultative Anaerobic Soil Bacterium of the Class Spartobacteria.</title>
        <authorList>
            <person name="Qiu Y.L."/>
            <person name="Tourlousse D.M."/>
            <person name="Matsuura N."/>
            <person name="Ohashi A."/>
            <person name="Sekiguchi Y."/>
        </authorList>
    </citation>
    <scope>NUCLEOTIDE SEQUENCE [LARGE SCALE GENOMIC DNA]</scope>
    <source>
        <strain evidence="3">NM-5</strain>
    </source>
</reference>
<evidence type="ECO:0000313" key="2">
    <source>
        <dbReference type="EMBL" id="GAT33457.1"/>
    </source>
</evidence>
<keyword evidence="1" id="KW-0812">Transmembrane</keyword>
<keyword evidence="1" id="KW-1133">Transmembrane helix</keyword>
<dbReference type="Proteomes" id="UP000076023">
    <property type="component" value="Unassembled WGS sequence"/>
</dbReference>
<dbReference type="EMBL" id="BDCO01000002">
    <property type="protein sequence ID" value="GAT33457.1"/>
    <property type="molecule type" value="Genomic_DNA"/>
</dbReference>
<gene>
    <name evidence="2" type="ORF">TSACC_21874</name>
</gene>